<evidence type="ECO:0000313" key="26">
    <source>
        <dbReference type="EMBL" id="AFP07194.1"/>
    </source>
</evidence>
<dbReference type="EMBL" id="JW874677">
    <property type="protein sequence ID" value="AFP07194.1"/>
    <property type="molecule type" value="mRNA"/>
</dbReference>
<evidence type="ECO:0000256" key="3">
    <source>
        <dbReference type="ARBA" id="ARBA00020474"/>
    </source>
</evidence>
<keyword evidence="7 24" id="KW-0732">Signal</keyword>
<dbReference type="InterPro" id="IPR001231">
    <property type="entry name" value="CD44_antigen"/>
</dbReference>
<evidence type="ECO:0000256" key="5">
    <source>
        <dbReference type="ARBA" id="ARBA00022553"/>
    </source>
</evidence>
<comment type="caution">
    <text evidence="21">Lacks conserved residue(s) required for the propagation of feature annotation.</text>
</comment>
<dbReference type="PANTHER" id="PTHR10225">
    <property type="entry name" value="HYALURONAN RECEPTOR"/>
    <property type="match status" value="1"/>
</dbReference>
<protein>
    <recommendedName>
        <fullName evidence="3">CD44 antigen</fullName>
    </recommendedName>
    <alternativeName>
        <fullName evidence="19">GP90 lymphocyte homing/adhesion receptor</fullName>
    </alternativeName>
    <alternativeName>
        <fullName evidence="18">HUTCH-I</fullName>
    </alternativeName>
    <alternativeName>
        <fullName evidence="20">Hermes antigen</fullName>
    </alternativeName>
    <alternativeName>
        <fullName evidence="17">Hyaluronate receptor</fullName>
    </alternativeName>
    <alternativeName>
        <fullName evidence="15">Phagocytic glycoprotein 1</fullName>
    </alternativeName>
    <alternativeName>
        <fullName evidence="16">Phagocytic glycoprotein I</fullName>
    </alternativeName>
</protein>
<keyword evidence="9 23" id="KW-1133">Transmembrane helix</keyword>
<sequence>MEKHRILPSILLSWSLLLLVQTDEDLLDGSCRILGVFHIGINNRYNMSLEAAHANCRSLGVKLATQAQVEAANLAGFQVCRFGWVDDGYPVISRVTPMINCGNNQTGVIKMMDINRLYDGFCISIKDAHKVNACEPLLQITATGISMIETASPTLLDLTHAETVSVKPSETTPQLETETHGLPGANTELPISSANPSTSATKPLISTTTSLISTTELFLAVMNNKTNRLVVIVLTVLAAILIIVTVVIIVCHLTRKRWNTFDFEAVPPKEIVEIEEWNHNLVDNGND</sequence>
<dbReference type="Gene3D" id="3.10.100.10">
    <property type="entry name" value="Mannose-Binding Protein A, subunit A"/>
    <property type="match status" value="1"/>
</dbReference>
<organism evidence="26">
    <name type="scientific">Callorhinchus milii</name>
    <name type="common">Ghost shark</name>
    <dbReference type="NCBI Taxonomy" id="7868"/>
    <lineage>
        <taxon>Eukaryota</taxon>
        <taxon>Metazoa</taxon>
        <taxon>Chordata</taxon>
        <taxon>Craniata</taxon>
        <taxon>Vertebrata</taxon>
        <taxon>Chondrichthyes</taxon>
        <taxon>Holocephali</taxon>
        <taxon>Chimaeriformes</taxon>
        <taxon>Callorhinchidae</taxon>
        <taxon>Callorhinchus</taxon>
    </lineage>
</organism>
<keyword evidence="8" id="KW-0130">Cell adhesion</keyword>
<evidence type="ECO:0000256" key="18">
    <source>
        <dbReference type="ARBA" id="ARBA00031823"/>
    </source>
</evidence>
<evidence type="ECO:0000256" key="9">
    <source>
        <dbReference type="ARBA" id="ARBA00022989"/>
    </source>
</evidence>
<dbReference type="PROSITE" id="PS50963">
    <property type="entry name" value="LINK_2"/>
    <property type="match status" value="1"/>
</dbReference>
<feature type="compositionally biased region" description="Polar residues" evidence="22">
    <location>
        <begin position="189"/>
        <end position="201"/>
    </location>
</feature>
<evidence type="ECO:0000256" key="2">
    <source>
        <dbReference type="ARBA" id="ARBA00004251"/>
    </source>
</evidence>
<keyword evidence="13" id="KW-0325">Glycoprotein</keyword>
<evidence type="ECO:0000256" key="4">
    <source>
        <dbReference type="ARBA" id="ARBA00022475"/>
    </source>
</evidence>
<evidence type="ECO:0000256" key="6">
    <source>
        <dbReference type="ARBA" id="ARBA00022692"/>
    </source>
</evidence>
<dbReference type="PANTHER" id="PTHR10225:SF5">
    <property type="entry name" value="C-TYPE LECTIN DOMAIN-CONTAINING PROTEIN"/>
    <property type="match status" value="1"/>
</dbReference>
<keyword evidence="14" id="KW-0966">Cell projection</keyword>
<dbReference type="GO" id="GO:0005902">
    <property type="term" value="C:microvillus"/>
    <property type="evidence" value="ECO:0007669"/>
    <property type="project" value="UniProtKB-SubCell"/>
</dbReference>
<evidence type="ECO:0000256" key="1">
    <source>
        <dbReference type="ARBA" id="ARBA00004105"/>
    </source>
</evidence>
<keyword evidence="5" id="KW-0597">Phosphoprotein</keyword>
<dbReference type="PRINTS" id="PR00658">
    <property type="entry name" value="CD44"/>
</dbReference>
<dbReference type="InterPro" id="IPR016186">
    <property type="entry name" value="C-type_lectin-like/link_sf"/>
</dbReference>
<evidence type="ECO:0000256" key="19">
    <source>
        <dbReference type="ARBA" id="ARBA00032514"/>
    </source>
</evidence>
<dbReference type="InterPro" id="IPR000538">
    <property type="entry name" value="Link_dom"/>
</dbReference>
<evidence type="ECO:0000256" key="7">
    <source>
        <dbReference type="ARBA" id="ARBA00022729"/>
    </source>
</evidence>
<proteinExistence type="evidence at transcript level"/>
<feature type="disulfide bond" evidence="21">
    <location>
        <begin position="80"/>
        <end position="101"/>
    </location>
</feature>
<evidence type="ECO:0000259" key="25">
    <source>
        <dbReference type="PROSITE" id="PS50963"/>
    </source>
</evidence>
<dbReference type="Pfam" id="PF00193">
    <property type="entry name" value="Xlink"/>
    <property type="match status" value="1"/>
</dbReference>
<evidence type="ECO:0000256" key="22">
    <source>
        <dbReference type="SAM" id="MobiDB-lite"/>
    </source>
</evidence>
<dbReference type="GO" id="GO:0005886">
    <property type="term" value="C:plasma membrane"/>
    <property type="evidence" value="ECO:0007669"/>
    <property type="project" value="UniProtKB-SubCell"/>
</dbReference>
<keyword evidence="6 23" id="KW-0812">Transmembrane</keyword>
<keyword evidence="10 23" id="KW-0472">Membrane</keyword>
<feature type="compositionally biased region" description="Polar residues" evidence="22">
    <location>
        <begin position="167"/>
        <end position="176"/>
    </location>
</feature>
<name>V9L657_CALMI</name>
<evidence type="ECO:0000256" key="11">
    <source>
        <dbReference type="ARBA" id="ARBA00023157"/>
    </source>
</evidence>
<dbReference type="AlphaFoldDB" id="V9L657"/>
<feature type="signal peptide" evidence="24">
    <location>
        <begin position="1"/>
        <end position="22"/>
    </location>
</feature>
<evidence type="ECO:0000256" key="13">
    <source>
        <dbReference type="ARBA" id="ARBA00023180"/>
    </source>
</evidence>
<keyword evidence="12 26" id="KW-0675">Receptor</keyword>
<dbReference type="SUPFAM" id="SSF56436">
    <property type="entry name" value="C-type lectin-like"/>
    <property type="match status" value="1"/>
</dbReference>
<feature type="domain" description="Link" evidence="25">
    <location>
        <begin position="35"/>
        <end position="124"/>
    </location>
</feature>
<evidence type="ECO:0000256" key="8">
    <source>
        <dbReference type="ARBA" id="ARBA00022889"/>
    </source>
</evidence>
<feature type="region of interest" description="Disordered" evidence="22">
    <location>
        <begin position="167"/>
        <end position="202"/>
    </location>
</feature>
<evidence type="ECO:0000256" key="15">
    <source>
        <dbReference type="ARBA" id="ARBA00029917"/>
    </source>
</evidence>
<evidence type="ECO:0000256" key="23">
    <source>
        <dbReference type="SAM" id="Phobius"/>
    </source>
</evidence>
<feature type="chain" id="PRO_5004779150" description="CD44 antigen" evidence="24">
    <location>
        <begin position="23"/>
        <end position="287"/>
    </location>
</feature>
<feature type="transmembrane region" description="Helical" evidence="23">
    <location>
        <begin position="229"/>
        <end position="251"/>
    </location>
</feature>
<dbReference type="InterPro" id="IPR016187">
    <property type="entry name" value="CTDL_fold"/>
</dbReference>
<dbReference type="GO" id="GO:0004888">
    <property type="term" value="F:transmembrane signaling receptor activity"/>
    <property type="evidence" value="ECO:0007669"/>
    <property type="project" value="TreeGrafter"/>
</dbReference>
<evidence type="ECO:0000256" key="24">
    <source>
        <dbReference type="SAM" id="SignalP"/>
    </source>
</evidence>
<keyword evidence="4" id="KW-1003">Cell membrane</keyword>
<dbReference type="GO" id="GO:0007155">
    <property type="term" value="P:cell adhesion"/>
    <property type="evidence" value="ECO:0007669"/>
    <property type="project" value="UniProtKB-KW"/>
</dbReference>
<dbReference type="GO" id="GO:0005540">
    <property type="term" value="F:hyaluronic acid binding"/>
    <property type="evidence" value="ECO:0007669"/>
    <property type="project" value="InterPro"/>
</dbReference>
<evidence type="ECO:0000256" key="14">
    <source>
        <dbReference type="ARBA" id="ARBA00023273"/>
    </source>
</evidence>
<evidence type="ECO:0000256" key="10">
    <source>
        <dbReference type="ARBA" id="ARBA00023136"/>
    </source>
</evidence>
<evidence type="ECO:0000256" key="21">
    <source>
        <dbReference type="PROSITE-ProRule" id="PRU00323"/>
    </source>
</evidence>
<dbReference type="SMART" id="SM00445">
    <property type="entry name" value="LINK"/>
    <property type="match status" value="1"/>
</dbReference>
<comment type="subcellular location">
    <subcellularLocation>
        <location evidence="2">Cell membrane</location>
        <topology evidence="2">Single-pass type I membrane protein</topology>
    </subcellularLocation>
    <subcellularLocation>
        <location evidence="1">Cell projection</location>
        <location evidence="1">Microvillus</location>
    </subcellularLocation>
</comment>
<reference evidence="26" key="1">
    <citation type="journal article" date="2014" name="Nature">
        <title>Elephant shark genome provides unique insights into gnathostome evolution.</title>
        <authorList>
            <consortium name="International Elephant Shark Genome Sequencing Consortium"/>
            <person name="Venkatesh B."/>
            <person name="Lee A.P."/>
            <person name="Ravi V."/>
            <person name="Maurya A.K."/>
            <person name="Lian M.M."/>
            <person name="Swann J.B."/>
            <person name="Ohta Y."/>
            <person name="Flajnik M.F."/>
            <person name="Sutoh Y."/>
            <person name="Kasahara M."/>
            <person name="Hoon S."/>
            <person name="Gangu V."/>
            <person name="Roy S.W."/>
            <person name="Irimia M."/>
            <person name="Korzh V."/>
            <person name="Kondrychyn I."/>
            <person name="Lim Z.W."/>
            <person name="Tay B.H."/>
            <person name="Tohari S."/>
            <person name="Kong K.W."/>
            <person name="Ho S."/>
            <person name="Lorente-Galdos B."/>
            <person name="Quilez J."/>
            <person name="Marques-Bonet T."/>
            <person name="Raney B.J."/>
            <person name="Ingham P.W."/>
            <person name="Tay A."/>
            <person name="Hillier L.W."/>
            <person name="Minx P."/>
            <person name="Boehm T."/>
            <person name="Wilson R.K."/>
            <person name="Brenner S."/>
            <person name="Warren W.C."/>
        </authorList>
    </citation>
    <scope>NUCLEOTIDE SEQUENCE</scope>
    <source>
        <tissue evidence="26">Liver</tissue>
    </source>
</reference>
<accession>V9L657</accession>
<evidence type="ECO:0000256" key="20">
    <source>
        <dbReference type="ARBA" id="ARBA00032917"/>
    </source>
</evidence>
<dbReference type="InterPro" id="IPR043210">
    <property type="entry name" value="CD44_antigen-like"/>
</dbReference>
<evidence type="ECO:0000256" key="16">
    <source>
        <dbReference type="ARBA" id="ARBA00029928"/>
    </source>
</evidence>
<evidence type="ECO:0000256" key="17">
    <source>
        <dbReference type="ARBA" id="ARBA00031179"/>
    </source>
</evidence>
<keyword evidence="11 21" id="KW-1015">Disulfide bond</keyword>
<evidence type="ECO:0000256" key="12">
    <source>
        <dbReference type="ARBA" id="ARBA00023170"/>
    </source>
</evidence>